<reference evidence="1 2" key="1">
    <citation type="submission" date="2016-03" db="EMBL/GenBank/DDBJ databases">
        <authorList>
            <person name="Ploux O."/>
        </authorList>
    </citation>
    <scope>NUCLEOTIDE SEQUENCE [LARGE SCALE GENOMIC DNA]</scope>
    <source>
        <strain evidence="1 2">UAMH 11012</strain>
    </source>
</reference>
<dbReference type="EMBL" id="FJOG01000081">
    <property type="protein sequence ID" value="CZR69837.1"/>
    <property type="molecule type" value="Genomic_DNA"/>
</dbReference>
<sequence length="337" mass="39279">MSIHDPSLQASSLPRVTFFDLSRELRDYCYDLALTTPTPVIAWSGIRPENSESLKAKSDFEKDLETASQFKTATSDVRNMTPNLLRCNSIVAHEAASIFYGKNKFVFAGDWTWETVATWFGNIGPKNRTFVTSIELWQHQPSHAWQTASGERVKIIEFDWEPLEPPFPRNRHLYRSPNSMSEGLVESINPAIETFFELLGNERVSKLLLTISLSRKFIPGVEMNPDGEQSHNGWFSMDLPNIVEKLRTIYTAGGVDVIWKGELLREPFLEKRENIEARWEILDMEEFDYTHTPRNVKFKRRTWHLMRFTMRIRELPELLLAEEPSPYSDWGYYTRYV</sequence>
<dbReference type="Proteomes" id="UP000184330">
    <property type="component" value="Unassembled WGS sequence"/>
</dbReference>
<dbReference type="OrthoDB" id="5272396at2759"/>
<dbReference type="AlphaFoldDB" id="A0A1L7XXT7"/>
<dbReference type="PANTHER" id="PTHR42085">
    <property type="entry name" value="F-BOX DOMAIN-CONTAINING PROTEIN"/>
    <property type="match status" value="1"/>
</dbReference>
<organism evidence="1 2">
    <name type="scientific">Phialocephala subalpina</name>
    <dbReference type="NCBI Taxonomy" id="576137"/>
    <lineage>
        <taxon>Eukaryota</taxon>
        <taxon>Fungi</taxon>
        <taxon>Dikarya</taxon>
        <taxon>Ascomycota</taxon>
        <taxon>Pezizomycotina</taxon>
        <taxon>Leotiomycetes</taxon>
        <taxon>Helotiales</taxon>
        <taxon>Mollisiaceae</taxon>
        <taxon>Phialocephala</taxon>
        <taxon>Phialocephala fortinii species complex</taxon>
    </lineage>
</organism>
<evidence type="ECO:0000313" key="1">
    <source>
        <dbReference type="EMBL" id="CZR69837.1"/>
    </source>
</evidence>
<evidence type="ECO:0000313" key="2">
    <source>
        <dbReference type="Proteomes" id="UP000184330"/>
    </source>
</evidence>
<name>A0A1L7XXT7_9HELO</name>
<dbReference type="InterPro" id="IPR038883">
    <property type="entry name" value="AN11006-like"/>
</dbReference>
<keyword evidence="2" id="KW-1185">Reference proteome</keyword>
<dbReference type="PANTHER" id="PTHR42085:SF2">
    <property type="entry name" value="F-BOX DOMAIN-CONTAINING PROTEIN"/>
    <property type="match status" value="1"/>
</dbReference>
<proteinExistence type="predicted"/>
<gene>
    <name evidence="1" type="ORF">PAC_19737</name>
</gene>
<protein>
    <submittedName>
        <fullName evidence="1">Uncharacterized protein</fullName>
    </submittedName>
</protein>
<accession>A0A1L7XXT7</accession>